<dbReference type="Pfam" id="PF00928">
    <property type="entry name" value="Adap_comp_sub"/>
    <property type="match status" value="1"/>
</dbReference>
<proteinExistence type="inferred from homology"/>
<keyword evidence="5" id="KW-0968">Cytoplasmic vesicle</keyword>
<dbReference type="PROSITE" id="PS51072">
    <property type="entry name" value="MHD"/>
    <property type="match status" value="1"/>
</dbReference>
<keyword evidence="2 6" id="KW-0813">Transport</keyword>
<evidence type="ECO:0000256" key="5">
    <source>
        <dbReference type="ARBA" id="ARBA00023329"/>
    </source>
</evidence>
<accession>A0A4C2E5L3</accession>
<dbReference type="AlphaFoldDB" id="A0A4C2E5L3"/>
<dbReference type="InterPro" id="IPR011012">
    <property type="entry name" value="Longin-like_dom_sf"/>
</dbReference>
<evidence type="ECO:0000256" key="2">
    <source>
        <dbReference type="ARBA" id="ARBA00022448"/>
    </source>
</evidence>
<dbReference type="GO" id="GO:0016192">
    <property type="term" value="P:vesicle-mediated transport"/>
    <property type="evidence" value="ECO:0007669"/>
    <property type="project" value="InterPro"/>
</dbReference>
<dbReference type="Gene3D" id="3.30.450.60">
    <property type="match status" value="1"/>
</dbReference>
<reference evidence="9 10" key="1">
    <citation type="submission" date="2019-01" db="EMBL/GenBank/DDBJ databases">
        <title>Draft Genome Sequencing of Zygosaccharomyces mellis Ca-7.</title>
        <authorList>
            <person name="Shiwa Y."/>
            <person name="Kanesaki Y."/>
            <person name="Ishige T."/>
            <person name="Mura K."/>
            <person name="Hori T."/>
            <person name="Tamura T."/>
        </authorList>
    </citation>
    <scope>NUCLEOTIDE SEQUENCE [LARGE SCALE GENOMIC DNA]</scope>
    <source>
        <strain evidence="9 10">Ca-7</strain>
    </source>
</reference>
<dbReference type="GO" id="GO:0030131">
    <property type="term" value="C:clathrin adaptor complex"/>
    <property type="evidence" value="ECO:0007669"/>
    <property type="project" value="UniProtKB-UniRule"/>
</dbReference>
<evidence type="ECO:0000256" key="3">
    <source>
        <dbReference type="ARBA" id="ARBA00022927"/>
    </source>
</evidence>
<dbReference type="Gene3D" id="2.60.40.1170">
    <property type="entry name" value="Mu homology domain, subdomain B"/>
    <property type="match status" value="2"/>
</dbReference>
<keyword evidence="3 6" id="KW-0653">Protein transport</keyword>
<dbReference type="PIRSF" id="PIRSF005992">
    <property type="entry name" value="Clathrin_mu"/>
    <property type="match status" value="1"/>
</dbReference>
<dbReference type="SUPFAM" id="SSF64356">
    <property type="entry name" value="SNARE-like"/>
    <property type="match status" value="1"/>
</dbReference>
<dbReference type="PANTHER" id="PTHR10529">
    <property type="entry name" value="AP COMPLEX SUBUNIT MU"/>
    <property type="match status" value="1"/>
</dbReference>
<dbReference type="InterPro" id="IPR050431">
    <property type="entry name" value="Adaptor_comp_med_subunit"/>
</dbReference>
<keyword evidence="10" id="KW-1185">Reference proteome</keyword>
<feature type="compositionally biased region" description="Acidic residues" evidence="7">
    <location>
        <begin position="152"/>
        <end position="167"/>
    </location>
</feature>
<feature type="domain" description="MHD" evidence="8">
    <location>
        <begin position="248"/>
        <end position="549"/>
    </location>
</feature>
<dbReference type="OrthoDB" id="10259133at2759"/>
<evidence type="ECO:0000259" key="8">
    <source>
        <dbReference type="PROSITE" id="PS51072"/>
    </source>
</evidence>
<dbReference type="SUPFAM" id="SSF49447">
    <property type="entry name" value="Second domain of Mu2 adaptin subunit (ap50) of ap2 adaptor"/>
    <property type="match status" value="1"/>
</dbReference>
<evidence type="ECO:0000256" key="1">
    <source>
        <dbReference type="ARBA" id="ARBA00004156"/>
    </source>
</evidence>
<feature type="region of interest" description="Disordered" evidence="7">
    <location>
        <begin position="143"/>
        <end position="186"/>
    </location>
</feature>
<evidence type="ECO:0000256" key="4">
    <source>
        <dbReference type="ARBA" id="ARBA00023136"/>
    </source>
</evidence>
<evidence type="ECO:0000313" key="10">
    <source>
        <dbReference type="Proteomes" id="UP000301737"/>
    </source>
</evidence>
<keyword evidence="4" id="KW-0472">Membrane</keyword>
<dbReference type="InterPro" id="IPR028565">
    <property type="entry name" value="MHD"/>
</dbReference>
<evidence type="ECO:0000256" key="7">
    <source>
        <dbReference type="SAM" id="MobiDB-lite"/>
    </source>
</evidence>
<protein>
    <recommendedName>
        <fullName evidence="8">MHD domain-containing protein</fullName>
    </recommendedName>
</protein>
<comment type="caution">
    <text evidence="9">The sequence shown here is derived from an EMBL/GenBank/DDBJ whole genome shotgun (WGS) entry which is preliminary data.</text>
</comment>
<dbReference type="InterPro" id="IPR036168">
    <property type="entry name" value="AP2_Mu_C_sf"/>
</dbReference>
<dbReference type="PROSITE" id="PS00990">
    <property type="entry name" value="CLAT_ADAPTOR_M_1"/>
    <property type="match status" value="1"/>
</dbReference>
<evidence type="ECO:0000256" key="6">
    <source>
        <dbReference type="PIRNR" id="PIRNR005992"/>
    </source>
</evidence>
<comment type="subcellular location">
    <subcellularLocation>
        <location evidence="1">Cytoplasmic vesicle membrane</location>
    </subcellularLocation>
</comment>
<comment type="similarity">
    <text evidence="6">Belongs to the adaptor complexes medium subunit family.</text>
</comment>
<dbReference type="InterPro" id="IPR001392">
    <property type="entry name" value="Clathrin_mu"/>
</dbReference>
<dbReference type="EMBL" id="BIMX01000009">
    <property type="protein sequence ID" value="GCE99291.1"/>
    <property type="molecule type" value="Genomic_DNA"/>
</dbReference>
<dbReference type="GO" id="GO:0006886">
    <property type="term" value="P:intracellular protein transport"/>
    <property type="evidence" value="ECO:0007669"/>
    <property type="project" value="UniProtKB-UniRule"/>
</dbReference>
<evidence type="ECO:0000313" key="9">
    <source>
        <dbReference type="EMBL" id="GCE99291.1"/>
    </source>
</evidence>
<dbReference type="InterPro" id="IPR018240">
    <property type="entry name" value="Clathrin_mu_CS"/>
</dbReference>
<gene>
    <name evidence="9" type="ORF">ZYGM_002412</name>
</gene>
<dbReference type="Proteomes" id="UP000301737">
    <property type="component" value="Unassembled WGS sequence"/>
</dbReference>
<organism evidence="9 10">
    <name type="scientific">Zygosaccharomyces mellis</name>
    <dbReference type="NCBI Taxonomy" id="42258"/>
    <lineage>
        <taxon>Eukaryota</taxon>
        <taxon>Fungi</taxon>
        <taxon>Dikarya</taxon>
        <taxon>Ascomycota</taxon>
        <taxon>Saccharomycotina</taxon>
        <taxon>Saccharomycetes</taxon>
        <taxon>Saccharomycetales</taxon>
        <taxon>Saccharomycetaceae</taxon>
        <taxon>Zygosaccharomyces</taxon>
    </lineage>
</organism>
<name>A0A4C2E5L3_9SACH</name>
<dbReference type="GO" id="GO:0030659">
    <property type="term" value="C:cytoplasmic vesicle membrane"/>
    <property type="evidence" value="ECO:0007669"/>
    <property type="project" value="UniProtKB-SubCell"/>
</dbReference>
<dbReference type="PROSITE" id="PS00991">
    <property type="entry name" value="CLAT_ADAPTOR_M_2"/>
    <property type="match status" value="1"/>
</dbReference>
<sequence>MSSCLYILDENLEPLVSKNIKSIPNLTALLGVFQEVYNPNAPPIVFNRNWYFIHAKRDSLIFLSVIHYTDEGANAMMITAYMDQFYFLLRKYLGVTQLDRNLVLDNVLLVLELFEESSEFGVPQMTEPSVMKDYIRIKVNKPDVSVSNSNHDDDDDDNDGEITDSDNDTVQSDFERDSKGKRKTKLPNSKSLYDFFQKTSKTAFSRKEKNELKDEDSEEEPDLYINSYLMRTTTMPVSWRAKGIHYGKNEFFLDVVEQVQYLADLKENVVRKNLIHGKIYCKSYLSGMPKLKIALNKLVQRDAQFMSHSKFHQCVSLETLNEKELEFIPPDGEFVLCEYELKRHVNDTPILKITSFEVRPQLKKYKVRILLTIETHFKTRNSTSILNVKIPLARLFADYSIDLSKPMRFKSASGKVLFNLSDDYLLWEIGQMRGGHGETQSSMVAEFALFNKEEFEKEQEERKQSMNPPPLREGPKLEELYAQTHSQKNSELSVKSIGSQLLGMDFEIPYTICSGLKVEYLKIEEEYLQYQSFPWVRYKTISDEEYAYLI</sequence>